<protein>
    <submittedName>
        <fullName evidence="2">Uncharacterized protein</fullName>
    </submittedName>
</protein>
<sequence length="257" mass="30008">MNTRRAFDRAELLSHATFVRTLDQRAQDTLVDLITLAINRFLEGWEEFYSAENARLFRIQEHVDQALAALIVKAWRFHDDDDYRPFTDEAGAYAWLQGEGENPDAGDPGEYFARSNNWKMRSLWDVRQEIEAEILDLSSWDEARHDAHWTRAPETSSRLPTKLQEMTHDFCQAWHDIVDEKLGLPRRDPNPTNPLLRFIDYCLSIPLGDQRPAPKTILQLVHDHIRPAIHAEDEEDRMRAEKQQTSDRVDFDPFGPD</sequence>
<dbReference type="EMBL" id="CP062229">
    <property type="protein sequence ID" value="UVC12837.1"/>
    <property type="molecule type" value="Genomic_DNA"/>
</dbReference>
<feature type="compositionally biased region" description="Basic and acidic residues" evidence="1">
    <location>
        <begin position="229"/>
        <end position="251"/>
    </location>
</feature>
<accession>A0ABY5QRX1</accession>
<evidence type="ECO:0000313" key="2">
    <source>
        <dbReference type="EMBL" id="UVC12837.1"/>
    </source>
</evidence>
<organism evidence="2 3">
    <name type="scientific">Mesorhizobium onobrychidis</name>
    <dbReference type="NCBI Taxonomy" id="2775404"/>
    <lineage>
        <taxon>Bacteria</taxon>
        <taxon>Pseudomonadati</taxon>
        <taxon>Pseudomonadota</taxon>
        <taxon>Alphaproteobacteria</taxon>
        <taxon>Hyphomicrobiales</taxon>
        <taxon>Phyllobacteriaceae</taxon>
        <taxon>Mesorhizobium</taxon>
    </lineage>
</organism>
<dbReference type="Proteomes" id="UP001058098">
    <property type="component" value="Chromosome"/>
</dbReference>
<keyword evidence="3" id="KW-1185">Reference proteome</keyword>
<evidence type="ECO:0000313" key="3">
    <source>
        <dbReference type="Proteomes" id="UP001058098"/>
    </source>
</evidence>
<feature type="region of interest" description="Disordered" evidence="1">
    <location>
        <begin position="229"/>
        <end position="257"/>
    </location>
</feature>
<reference evidence="2" key="1">
    <citation type="submission" date="2020-09" db="EMBL/GenBank/DDBJ databases">
        <title>Rhizobia associated with sainfoin plants.</title>
        <authorList>
            <person name="Asharfi S."/>
            <person name="Kuzmanovic N."/>
            <person name="Bunk B."/>
            <person name="Sproeer C."/>
            <person name="Becker M."/>
            <person name="Thuenen T."/>
        </authorList>
    </citation>
    <scope>NUCLEOTIDE SEQUENCE</scope>
    <source>
        <strain evidence="2">OM4</strain>
    </source>
</reference>
<proteinExistence type="predicted"/>
<evidence type="ECO:0000256" key="1">
    <source>
        <dbReference type="SAM" id="MobiDB-lite"/>
    </source>
</evidence>
<dbReference type="RefSeq" id="WP_258116498.1">
    <property type="nucleotide sequence ID" value="NZ_CP062229.1"/>
</dbReference>
<gene>
    <name evidence="2" type="ORF">IHQ72_18875</name>
</gene>
<name>A0ABY5QRX1_9HYPH</name>